<evidence type="ECO:0000313" key="5">
    <source>
        <dbReference type="EMBL" id="KAA8579423.1"/>
    </source>
</evidence>
<feature type="binding site" evidence="3">
    <location>
        <position position="255"/>
    </location>
    <ligand>
        <name>Zn(2+)</name>
        <dbReference type="ChEBI" id="CHEBI:29105"/>
        <label>1</label>
    </ligand>
</feature>
<dbReference type="GO" id="GO:0007165">
    <property type="term" value="P:signal transduction"/>
    <property type="evidence" value="ECO:0007669"/>
    <property type="project" value="InterPro"/>
</dbReference>
<feature type="binding site" evidence="3">
    <location>
        <position position="254"/>
    </location>
    <ligand>
        <name>Zn(2+)</name>
        <dbReference type="ChEBI" id="CHEBI:29105"/>
        <label>1</label>
    </ligand>
</feature>
<dbReference type="InterPro" id="IPR003607">
    <property type="entry name" value="HD/PDEase_dom"/>
</dbReference>
<reference evidence="5 6" key="1">
    <citation type="submission" date="2019-08" db="EMBL/GenBank/DDBJ databases">
        <title>A chromosome-level genome assembly, high-density linkage maps, and genome scans reveal the genomic architecture of hybrid incompatibilities underlying speciation via character displacement in darters (Percidae: Etheostominae).</title>
        <authorList>
            <person name="Moran R.L."/>
            <person name="Catchen J.M."/>
            <person name="Fuller R.C."/>
        </authorList>
    </citation>
    <scope>NUCLEOTIDE SEQUENCE [LARGE SCALE GENOMIC DNA]</scope>
    <source>
        <strain evidence="5">EspeVRDwgs_2016</strain>
        <tissue evidence="5">Muscle</tissue>
    </source>
</reference>
<dbReference type="Pfam" id="PF00233">
    <property type="entry name" value="PDEase_I"/>
    <property type="match status" value="1"/>
</dbReference>
<proteinExistence type="predicted"/>
<keyword evidence="2" id="KW-0378">Hydrolase</keyword>
<dbReference type="InterPro" id="IPR023088">
    <property type="entry name" value="PDEase"/>
</dbReference>
<dbReference type="PROSITE" id="PS00126">
    <property type="entry name" value="PDEASE_I_1"/>
    <property type="match status" value="1"/>
</dbReference>
<dbReference type="PANTHER" id="PTHR11347">
    <property type="entry name" value="CYCLIC NUCLEOTIDE PHOSPHODIESTERASE"/>
    <property type="match status" value="1"/>
</dbReference>
<sequence>MSESRGPVFISGAGRVLPGSGMTTKIIHFMVHGRLEHAEFRADCSAADVKDLFRAAAEVGPHHILKMYNPSGSVVNISPRLETNSEDSYYRLEVVASNLTSEQSVGMPQDLDTMEYRLHYLESRVNEDLGKTPTIISDLKSQVESFKRKLESLEHLSWMGLFKEDRNHQLSKVALKPKTSQLSVHEERQQVRRNTLQVTEDVREQLKTPVFDNCLRSCYRCVVVQMYGLIWLSDLGSKVARIDLLILLTSALCHDLDHPGYNNVYQINAQTDLALRYNDISPLENHHCAVAFGIMAKQECDILKNVTSEQYKHIREGMIKCILATDMARHNEILNKFKTIQPGFNFTNKEHKEVLMNIMVKVSDISNEARPMAVAEPWLDCLLQEFFNQTNFIRFVLLPLFTELTKLFPRLE</sequence>
<dbReference type="Gene3D" id="1.10.1300.10">
    <property type="entry name" value="3'5'-cyclic nucleotide phosphodiesterase, catalytic domain"/>
    <property type="match status" value="1"/>
</dbReference>
<dbReference type="Proteomes" id="UP000327493">
    <property type="component" value="Chromosome 24"/>
</dbReference>
<dbReference type="SUPFAM" id="SSF109604">
    <property type="entry name" value="HD-domain/PDEase-like"/>
    <property type="match status" value="1"/>
</dbReference>
<feature type="non-terminal residue" evidence="5">
    <location>
        <position position="412"/>
    </location>
</feature>
<feature type="binding site" evidence="3">
    <location>
        <position position="364"/>
    </location>
    <ligand>
        <name>Zn(2+)</name>
        <dbReference type="ChEBI" id="CHEBI:29105"/>
        <label>1</label>
    </ligand>
</feature>
<gene>
    <name evidence="5" type="ORF">FQN60_006516</name>
</gene>
<dbReference type="GO" id="GO:0046872">
    <property type="term" value="F:metal ion binding"/>
    <property type="evidence" value="ECO:0007669"/>
    <property type="project" value="UniProtKB-KW"/>
</dbReference>
<protein>
    <recommendedName>
        <fullName evidence="4">PDEase domain-containing protein</fullName>
    </recommendedName>
</protein>
<dbReference type="PRINTS" id="PR00387">
    <property type="entry name" value="PDIESTERASE1"/>
</dbReference>
<keyword evidence="1 3" id="KW-0479">Metal-binding</keyword>
<accession>A0A5J5CEA1</accession>
<evidence type="ECO:0000259" key="4">
    <source>
        <dbReference type="PROSITE" id="PS51845"/>
    </source>
</evidence>
<dbReference type="InterPro" id="IPR023174">
    <property type="entry name" value="PDEase_CS"/>
</dbReference>
<comment type="caution">
    <text evidence="5">The sequence shown here is derived from an EMBL/GenBank/DDBJ whole genome shotgun (WGS) entry which is preliminary data.</text>
</comment>
<name>A0A5J5CEA1_9PERO</name>
<dbReference type="CDD" id="cd00077">
    <property type="entry name" value="HDc"/>
    <property type="match status" value="1"/>
</dbReference>
<feature type="domain" description="PDEase" evidence="4">
    <location>
        <begin position="226"/>
        <end position="412"/>
    </location>
</feature>
<evidence type="ECO:0000256" key="2">
    <source>
        <dbReference type="ARBA" id="ARBA00022801"/>
    </source>
</evidence>
<feature type="binding site" evidence="3">
    <location>
        <position position="255"/>
    </location>
    <ligand>
        <name>Zn(2+)</name>
        <dbReference type="ChEBI" id="CHEBI:29105"/>
        <label>2</label>
    </ligand>
</feature>
<dbReference type="PROSITE" id="PS51845">
    <property type="entry name" value="PDEASE_I_2"/>
    <property type="match status" value="1"/>
</dbReference>
<evidence type="ECO:0000313" key="6">
    <source>
        <dbReference type="Proteomes" id="UP000327493"/>
    </source>
</evidence>
<dbReference type="InterPro" id="IPR002073">
    <property type="entry name" value="PDEase_catalytic_dom"/>
</dbReference>
<evidence type="ECO:0000256" key="3">
    <source>
        <dbReference type="PIRSR" id="PIRSR623088-3"/>
    </source>
</evidence>
<evidence type="ECO:0000256" key="1">
    <source>
        <dbReference type="ARBA" id="ARBA00022723"/>
    </source>
</evidence>
<dbReference type="InterPro" id="IPR036971">
    <property type="entry name" value="PDEase_catalytic_dom_sf"/>
</dbReference>
<dbReference type="EMBL" id="VOFY01000024">
    <property type="protein sequence ID" value="KAA8579423.1"/>
    <property type="molecule type" value="Genomic_DNA"/>
</dbReference>
<dbReference type="AlphaFoldDB" id="A0A5J5CEA1"/>
<keyword evidence="6" id="KW-1185">Reference proteome</keyword>
<dbReference type="GO" id="GO:0004114">
    <property type="term" value="F:3',5'-cyclic-nucleotide phosphodiesterase activity"/>
    <property type="evidence" value="ECO:0007669"/>
    <property type="project" value="InterPro"/>
</dbReference>
<organism evidence="5 6">
    <name type="scientific">Etheostoma spectabile</name>
    <name type="common">orangethroat darter</name>
    <dbReference type="NCBI Taxonomy" id="54343"/>
    <lineage>
        <taxon>Eukaryota</taxon>
        <taxon>Metazoa</taxon>
        <taxon>Chordata</taxon>
        <taxon>Craniata</taxon>
        <taxon>Vertebrata</taxon>
        <taxon>Euteleostomi</taxon>
        <taxon>Actinopterygii</taxon>
        <taxon>Neopterygii</taxon>
        <taxon>Teleostei</taxon>
        <taxon>Neoteleostei</taxon>
        <taxon>Acanthomorphata</taxon>
        <taxon>Eupercaria</taxon>
        <taxon>Perciformes</taxon>
        <taxon>Percoidei</taxon>
        <taxon>Percidae</taxon>
        <taxon>Etheostomatinae</taxon>
        <taxon>Etheostoma</taxon>
    </lineage>
</organism>